<comment type="caution">
    <text evidence="2">The sequence shown here is derived from an EMBL/GenBank/DDBJ whole genome shotgun (WGS) entry which is preliminary data.</text>
</comment>
<dbReference type="OrthoDB" id="5643663at2"/>
<organism evidence="2 3">
    <name type="scientific">Legionella bozemanae</name>
    <name type="common">Fluoribacter bozemanae</name>
    <dbReference type="NCBI Taxonomy" id="447"/>
    <lineage>
        <taxon>Bacteria</taxon>
        <taxon>Pseudomonadati</taxon>
        <taxon>Pseudomonadota</taxon>
        <taxon>Gammaproteobacteria</taxon>
        <taxon>Legionellales</taxon>
        <taxon>Legionellaceae</taxon>
        <taxon>Legionella</taxon>
    </lineage>
</organism>
<feature type="signal peptide" evidence="1">
    <location>
        <begin position="1"/>
        <end position="21"/>
    </location>
</feature>
<keyword evidence="1" id="KW-0732">Signal</keyword>
<name>A0A0W0RQX2_LEGBO</name>
<dbReference type="RefSeq" id="WP_058459681.1">
    <property type="nucleotide sequence ID" value="NZ_CAAAIY010000018.1"/>
</dbReference>
<accession>A0A0W0RQX2</accession>
<evidence type="ECO:0000256" key="1">
    <source>
        <dbReference type="SAM" id="SignalP"/>
    </source>
</evidence>
<evidence type="ECO:0000313" key="3">
    <source>
        <dbReference type="Proteomes" id="UP000054695"/>
    </source>
</evidence>
<feature type="chain" id="PRO_5006911186" description="Outer membrane protein assembly factor BamC" evidence="1">
    <location>
        <begin position="22"/>
        <end position="70"/>
    </location>
</feature>
<evidence type="ECO:0008006" key="4">
    <source>
        <dbReference type="Google" id="ProtNLM"/>
    </source>
</evidence>
<reference evidence="2 3" key="1">
    <citation type="submission" date="2015-11" db="EMBL/GenBank/DDBJ databases">
        <title>Genomic analysis of 38 Legionella species identifies large and diverse effector repertoires.</title>
        <authorList>
            <person name="Burstein D."/>
            <person name="Amaro F."/>
            <person name="Zusman T."/>
            <person name="Lifshitz Z."/>
            <person name="Cohen O."/>
            <person name="Gilbert J.A."/>
            <person name="Pupko T."/>
            <person name="Shuman H.A."/>
            <person name="Segal G."/>
        </authorList>
    </citation>
    <scope>NUCLEOTIDE SEQUENCE [LARGE SCALE GENOMIC DNA]</scope>
    <source>
        <strain evidence="2 3">WIGA</strain>
    </source>
</reference>
<dbReference type="EMBL" id="LNXU01000019">
    <property type="protein sequence ID" value="KTC73411.1"/>
    <property type="molecule type" value="Genomic_DNA"/>
</dbReference>
<evidence type="ECO:0000313" key="2">
    <source>
        <dbReference type="EMBL" id="KTC73411.1"/>
    </source>
</evidence>
<keyword evidence="3" id="KW-1185">Reference proteome</keyword>
<protein>
    <recommendedName>
        <fullName evidence="4">Outer membrane protein assembly factor BamC</fullName>
    </recommendedName>
</protein>
<proteinExistence type="predicted"/>
<dbReference type="Proteomes" id="UP000054695">
    <property type="component" value="Unassembled WGS sequence"/>
</dbReference>
<dbReference type="PROSITE" id="PS51257">
    <property type="entry name" value="PROKAR_LIPOPROTEIN"/>
    <property type="match status" value="1"/>
</dbReference>
<gene>
    <name evidence="2" type="ORF">Lboz_2057</name>
</gene>
<dbReference type="AlphaFoldDB" id="A0A0W0RQX2"/>
<sequence length="70" mass="7668">MKKLGFIVFFVLLLSGCSRYASNGEHLYLSSRNGPSLEVPPPLTRANISNFYDLPQQSQDAQVSIAPPVS</sequence>
<dbReference type="STRING" id="447.Lboz_2057"/>
<dbReference type="PATRIC" id="fig|447.4.peg.2186"/>